<feature type="compositionally biased region" description="Polar residues" evidence="1">
    <location>
        <begin position="1534"/>
        <end position="1548"/>
    </location>
</feature>
<dbReference type="PANTHER" id="PTHR30121">
    <property type="entry name" value="UNCHARACTERIZED PROTEIN YJGR-RELATED"/>
    <property type="match status" value="1"/>
</dbReference>
<feature type="compositionally biased region" description="Polar residues" evidence="1">
    <location>
        <begin position="1504"/>
        <end position="1513"/>
    </location>
</feature>
<protein>
    <recommendedName>
        <fullName evidence="4">Conjugation protein</fullName>
    </recommendedName>
</protein>
<feature type="compositionally biased region" description="Acidic residues" evidence="1">
    <location>
        <begin position="204"/>
        <end position="216"/>
    </location>
</feature>
<evidence type="ECO:0008006" key="4">
    <source>
        <dbReference type="Google" id="ProtNLM"/>
    </source>
</evidence>
<name>A0AAV3SBL8_HALDO</name>
<feature type="compositionally biased region" description="Basic and acidic residues" evidence="1">
    <location>
        <begin position="1553"/>
        <end position="1564"/>
    </location>
</feature>
<organism evidence="2 3">
    <name type="scientific">Halococcus dombrowskii</name>
    <dbReference type="NCBI Taxonomy" id="179637"/>
    <lineage>
        <taxon>Archaea</taxon>
        <taxon>Methanobacteriati</taxon>
        <taxon>Methanobacteriota</taxon>
        <taxon>Stenosarchaea group</taxon>
        <taxon>Halobacteria</taxon>
        <taxon>Halobacteriales</taxon>
        <taxon>Halococcaceae</taxon>
        <taxon>Halococcus</taxon>
    </lineage>
</organism>
<gene>
    <name evidence="2" type="ORF">GCM10008985_00500</name>
</gene>
<feature type="region of interest" description="Disordered" evidence="1">
    <location>
        <begin position="140"/>
        <end position="255"/>
    </location>
</feature>
<feature type="region of interest" description="Disordered" evidence="1">
    <location>
        <begin position="1459"/>
        <end position="1568"/>
    </location>
</feature>
<dbReference type="InterPro" id="IPR027417">
    <property type="entry name" value="P-loop_NTPase"/>
</dbReference>
<feature type="compositionally biased region" description="Low complexity" evidence="1">
    <location>
        <begin position="145"/>
        <end position="170"/>
    </location>
</feature>
<evidence type="ECO:0000313" key="3">
    <source>
        <dbReference type="Proteomes" id="UP001500962"/>
    </source>
</evidence>
<sequence length="1647" mass="183333">MGYTREYLRVTPTSEEFSPRNIPETISTFHKLWRSRSCTWKQVLNVFSSLTPAPVTFELIALSQGEGEPVEFYYGVDDPREDAFDTLEKRLRSIYPSSFDIERVEEDLIAKLVPPVKYPASEFADRLEQGKLYYDPDEDRAARHTQTQTQSGSGSAASADGGVDVSDGAQTFTHPDGTVTLDPPSAIPDDRSLSHLSRPTLATEMDEPEPVQEDTQTDSQGSEHEERNDVATSEDNDWSDAAVSDESSSDGEYLSGDEQYVYARPPLDEITPTGVRWEAHAVTEKKDYMTMLKPFSEQAPASVSSAELDRERDEPVKAEPPLATLIDHLTEASQPLAFQVLFRPKEDWSHKAKGRRRDIQARTTTSYETGSYNSGPGGGGTSIEYDVGPDEGSDDQMRLDLLDQVNSKQSFFTNVRAFSALVDGGIPPDLDEKLDQICPAFDMFDGEFYRIEGERFGQGVSGRFSAKWSFKRFRERTMKVGSGLIPGTGICQQSGTRNNCLPSNKLRPGGRRIRPDFILDPDELANLLIVPPSSQLSVEAARGARAEQEARNPQPRPHQDIMGKLRTGLATGFAKDNDGNPEGVPTCIPPALLFYHYLRAGTTGAGKSVALNNDILSLYETTDGPIFVVDQKGGDMMENYMRTHAARFGFEDLKENVLYFDIPDILPGLSFFDIRSARDEDRSRTDAAQYQADYYEEIAKLQMGEEKYEQAITSPTLIKHLVKALYDEEHGLQNGNANGMYRESVDYFPHDALERELDQMRHAKAEDDMSLAPQSSNDQTQRVFKRRLMSVSDRRFDAVMDGVENRIGAVSQDDRLREIFNNTEPRFDFREILDERKVVLLDFGRLRDESARLMTAVVLTQLYDALRDRDASSKPDDYVANLIIDEAASAVVSDTMNTLLEKGREFALSVGVAVQFPQQFQEEGDRGVYLNALNNIGTKLIGKVNVDDDLAKALSHEDLDKSEVDNVIGAMPRGEVLTQIPSPTFGKTGPTPFTAAPMPIPPGHPEGENPFTDEEEAKFQKTLKRVREHTRNEYGVAGDEGPPEEQTPEEIQELVGVDTNNLDDLLAHTVANLQLRVDMPTKPDHPDETTLDKSTTDDADPVDEDDDETPETGRDANVWIAAEDVDDEIEAYFERVEGDVSPPDQETLSGVREKSQLFEMQLGDEHQPVVRLTAMGEETVTIETGSVRASGGDDHDSALERMHTALSARGYHVQVFEQDRSDMGDAQAFHPDGEETYAIEAETTTPDNPRKVLKNLRRAQEDGHQPVFVVEPGEDDKDFEYWANRVEGILNPPVKNIVEESGDVALYTTDDPLTFNGGRAVREATSEGRLSLWTQKCEELVLTDSLNVEHATLSSLDEVGAMREFPGVAHYNETDGSYTVIKDNGGKLTYPDRESLRDRWIEVKRPFIPEIDLPNPEFDHDDYVIVILPEDNTKEPVVYRDGSTYSLDVFGEESFESIPSFDVSSAPSEENDNTSSEQQTAVNGGRDPVDNGATSDDHADETPHNSGTGSQESMGEGMTMEETPADEAVGPDSVNATPHDSDTGNGESMSDEADPKETPDKELGDPDDGVAAFAVTHLVEAEDTVTPVGEIYDVYEEYTDTHRYETRNRSQFTRSLKKVIDYDIMTKSKRVDGEPTRVYIGIDFSFR</sequence>
<dbReference type="Proteomes" id="UP001500962">
    <property type="component" value="Unassembled WGS sequence"/>
</dbReference>
<comment type="caution">
    <text evidence="2">The sequence shown here is derived from an EMBL/GenBank/DDBJ whole genome shotgun (WGS) entry which is preliminary data.</text>
</comment>
<feature type="compositionally biased region" description="Polar residues" evidence="1">
    <location>
        <begin position="1462"/>
        <end position="1482"/>
    </location>
</feature>
<feature type="region of interest" description="Disordered" evidence="1">
    <location>
        <begin position="351"/>
        <end position="383"/>
    </location>
</feature>
<feature type="compositionally biased region" description="Basic and acidic residues" evidence="1">
    <location>
        <begin position="1079"/>
        <end position="1096"/>
    </location>
</feature>
<evidence type="ECO:0000256" key="1">
    <source>
        <dbReference type="SAM" id="MobiDB-lite"/>
    </source>
</evidence>
<dbReference type="SUPFAM" id="SSF52540">
    <property type="entry name" value="P-loop containing nucleoside triphosphate hydrolases"/>
    <property type="match status" value="1"/>
</dbReference>
<proteinExistence type="predicted"/>
<dbReference type="InterPro" id="IPR051162">
    <property type="entry name" value="T4SS_component"/>
</dbReference>
<dbReference type="EMBL" id="BAAADN010000001">
    <property type="protein sequence ID" value="GAA0449048.1"/>
    <property type="molecule type" value="Genomic_DNA"/>
</dbReference>
<reference evidence="2" key="2">
    <citation type="submission" date="2023-12" db="EMBL/GenBank/DDBJ databases">
        <authorList>
            <person name="Sun Q."/>
            <person name="Inoue M."/>
        </authorList>
    </citation>
    <scope>NUCLEOTIDE SEQUENCE</scope>
    <source>
        <strain evidence="2">JCM 12289</strain>
    </source>
</reference>
<dbReference type="Gene3D" id="3.40.50.300">
    <property type="entry name" value="P-loop containing nucleotide triphosphate hydrolases"/>
    <property type="match status" value="2"/>
</dbReference>
<dbReference type="RefSeq" id="WP_343749917.1">
    <property type="nucleotide sequence ID" value="NZ_BAAADN010000001.1"/>
</dbReference>
<feature type="compositionally biased region" description="Acidic residues" evidence="1">
    <location>
        <begin position="1097"/>
        <end position="1110"/>
    </location>
</feature>
<evidence type="ECO:0000313" key="2">
    <source>
        <dbReference type="EMBL" id="GAA0449048.1"/>
    </source>
</evidence>
<accession>A0AAV3SBL8</accession>
<feature type="region of interest" description="Disordered" evidence="1">
    <location>
        <begin position="1077"/>
        <end position="1115"/>
    </location>
</feature>
<dbReference type="PANTHER" id="PTHR30121:SF6">
    <property type="entry name" value="SLR6007 PROTEIN"/>
    <property type="match status" value="1"/>
</dbReference>
<reference evidence="2" key="1">
    <citation type="journal article" date="2014" name="Int. J. Syst. Evol. Microbiol.">
        <title>Complete genome sequence of Corynebacterium casei LMG S-19264T (=DSM 44701T), isolated from a smear-ripened cheese.</title>
        <authorList>
            <consortium name="US DOE Joint Genome Institute (JGI-PGF)"/>
            <person name="Walter F."/>
            <person name="Albersmeier A."/>
            <person name="Kalinowski J."/>
            <person name="Ruckert C."/>
        </authorList>
    </citation>
    <scope>NUCLEOTIDE SEQUENCE</scope>
    <source>
        <strain evidence="2">JCM 12289</strain>
    </source>
</reference>